<evidence type="ECO:0000313" key="1">
    <source>
        <dbReference type="EMBL" id="BBY92293.1"/>
    </source>
</evidence>
<proteinExistence type="predicted"/>
<sequence>MIPNHEQLGPLPLEWFNRVRTVMHRCGRRTKDGYTCRYLVQIPGEPCYWHTDAKKVTP</sequence>
<evidence type="ECO:0000313" key="2">
    <source>
        <dbReference type="Proteomes" id="UP000465785"/>
    </source>
</evidence>
<organism evidence="1 2">
    <name type="scientific">Mycobacterium gallinarum</name>
    <dbReference type="NCBI Taxonomy" id="39689"/>
    <lineage>
        <taxon>Bacteria</taxon>
        <taxon>Bacillati</taxon>
        <taxon>Actinomycetota</taxon>
        <taxon>Actinomycetes</taxon>
        <taxon>Mycobacteriales</taxon>
        <taxon>Mycobacteriaceae</taxon>
        <taxon>Mycobacterium</taxon>
    </lineage>
</organism>
<dbReference type="Proteomes" id="UP000465785">
    <property type="component" value="Chromosome"/>
</dbReference>
<dbReference type="KEGG" id="mgau:MGALJ_19620"/>
<reference evidence="1 2" key="1">
    <citation type="journal article" date="2019" name="Emerg. Microbes Infect.">
        <title>Comprehensive subspecies identification of 175 nontuberculous mycobacteria species based on 7547 genomic profiles.</title>
        <authorList>
            <person name="Matsumoto Y."/>
            <person name="Kinjo T."/>
            <person name="Motooka D."/>
            <person name="Nabeya D."/>
            <person name="Jung N."/>
            <person name="Uechi K."/>
            <person name="Horii T."/>
            <person name="Iida T."/>
            <person name="Fujita J."/>
            <person name="Nakamura S."/>
        </authorList>
    </citation>
    <scope>NUCLEOTIDE SEQUENCE [LARGE SCALE GENOMIC DNA]</scope>
    <source>
        <strain evidence="1 2">JCM 6399</strain>
    </source>
</reference>
<accession>A0A9W4B1D7</accession>
<dbReference type="RefSeq" id="WP_163729089.1">
    <property type="nucleotide sequence ID" value="NZ_AP022601.1"/>
</dbReference>
<gene>
    <name evidence="1" type="ORF">MGALJ_19620</name>
</gene>
<keyword evidence="2" id="KW-1185">Reference proteome</keyword>
<name>A0A9W4B1D7_9MYCO</name>
<dbReference type="EMBL" id="AP022601">
    <property type="protein sequence ID" value="BBY92293.1"/>
    <property type="molecule type" value="Genomic_DNA"/>
</dbReference>
<protein>
    <submittedName>
        <fullName evidence="1">Uncharacterized protein</fullName>
    </submittedName>
</protein>
<dbReference type="AlphaFoldDB" id="A0A9W4B1D7"/>